<dbReference type="EMBL" id="GBRH01238258">
    <property type="protein sequence ID" value="JAD59637.1"/>
    <property type="molecule type" value="Transcribed_RNA"/>
</dbReference>
<proteinExistence type="predicted"/>
<accession>A0A0A9BK63</accession>
<dbReference type="AlphaFoldDB" id="A0A0A9BK63"/>
<sequence length="18" mass="2102">MAGLCLFFKQNLSILFQQ</sequence>
<evidence type="ECO:0000313" key="1">
    <source>
        <dbReference type="EMBL" id="JAD59637.1"/>
    </source>
</evidence>
<reference evidence="1" key="1">
    <citation type="submission" date="2014-09" db="EMBL/GenBank/DDBJ databases">
        <authorList>
            <person name="Magalhaes I.L.F."/>
            <person name="Oliveira U."/>
            <person name="Santos F.R."/>
            <person name="Vidigal T.H.D.A."/>
            <person name="Brescovit A.D."/>
            <person name="Santos A.J."/>
        </authorList>
    </citation>
    <scope>NUCLEOTIDE SEQUENCE</scope>
    <source>
        <tissue evidence="1">Shoot tissue taken approximately 20 cm above the soil surface</tissue>
    </source>
</reference>
<organism evidence="1">
    <name type="scientific">Arundo donax</name>
    <name type="common">Giant reed</name>
    <name type="synonym">Donax arundinaceus</name>
    <dbReference type="NCBI Taxonomy" id="35708"/>
    <lineage>
        <taxon>Eukaryota</taxon>
        <taxon>Viridiplantae</taxon>
        <taxon>Streptophyta</taxon>
        <taxon>Embryophyta</taxon>
        <taxon>Tracheophyta</taxon>
        <taxon>Spermatophyta</taxon>
        <taxon>Magnoliopsida</taxon>
        <taxon>Liliopsida</taxon>
        <taxon>Poales</taxon>
        <taxon>Poaceae</taxon>
        <taxon>PACMAD clade</taxon>
        <taxon>Arundinoideae</taxon>
        <taxon>Arundineae</taxon>
        <taxon>Arundo</taxon>
    </lineage>
</organism>
<protein>
    <submittedName>
        <fullName evidence="1">Uncharacterized protein</fullName>
    </submittedName>
</protein>
<reference evidence="1" key="2">
    <citation type="journal article" date="2015" name="Data Brief">
        <title>Shoot transcriptome of the giant reed, Arundo donax.</title>
        <authorList>
            <person name="Barrero R.A."/>
            <person name="Guerrero F.D."/>
            <person name="Moolhuijzen P."/>
            <person name="Goolsby J.A."/>
            <person name="Tidwell J."/>
            <person name="Bellgard S.E."/>
            <person name="Bellgard M.I."/>
        </authorList>
    </citation>
    <scope>NUCLEOTIDE SEQUENCE</scope>
    <source>
        <tissue evidence="1">Shoot tissue taken approximately 20 cm above the soil surface</tissue>
    </source>
</reference>
<name>A0A0A9BK63_ARUDO</name>